<dbReference type="InterPro" id="IPR004255">
    <property type="entry name" value="O-acyltransferase_WSD1_N"/>
</dbReference>
<evidence type="ECO:0000256" key="11">
    <source>
        <dbReference type="RuleBase" id="RU361241"/>
    </source>
</evidence>
<name>A0ABU2JFU4_9ACTN</name>
<gene>
    <name evidence="14" type="ORF">RM423_21015</name>
</gene>
<keyword evidence="9 11" id="KW-0012">Acyltransferase</keyword>
<evidence type="ECO:0000256" key="8">
    <source>
        <dbReference type="ARBA" id="ARBA00023098"/>
    </source>
</evidence>
<comment type="pathway">
    <text evidence="2">Lipid metabolism.</text>
</comment>
<dbReference type="InterPro" id="IPR045034">
    <property type="entry name" value="O-acyltransferase_WSD1-like"/>
</dbReference>
<comment type="similarity">
    <text evidence="3 11">Belongs to the long-chain O-acyltransferase family.</text>
</comment>
<keyword evidence="6 11" id="KW-0808">Transferase</keyword>
<dbReference type="SUPFAM" id="SSF52777">
    <property type="entry name" value="CoA-dependent acyltransferases"/>
    <property type="match status" value="1"/>
</dbReference>
<organism evidence="14 15">
    <name type="scientific">Jatrophihabitans lederbergiae</name>
    <dbReference type="NCBI Taxonomy" id="3075547"/>
    <lineage>
        <taxon>Bacteria</taxon>
        <taxon>Bacillati</taxon>
        <taxon>Actinomycetota</taxon>
        <taxon>Actinomycetes</taxon>
        <taxon>Jatrophihabitantales</taxon>
        <taxon>Jatrophihabitantaceae</taxon>
        <taxon>Jatrophihabitans</taxon>
    </lineage>
</organism>
<dbReference type="Pfam" id="PF03007">
    <property type="entry name" value="WS_DGAT_cat"/>
    <property type="match status" value="1"/>
</dbReference>
<comment type="catalytic activity">
    <reaction evidence="10 11">
        <text>an acyl-CoA + a 1,2-diacyl-sn-glycerol = a triacyl-sn-glycerol + CoA</text>
        <dbReference type="Rhea" id="RHEA:10868"/>
        <dbReference type="ChEBI" id="CHEBI:17815"/>
        <dbReference type="ChEBI" id="CHEBI:57287"/>
        <dbReference type="ChEBI" id="CHEBI:58342"/>
        <dbReference type="ChEBI" id="CHEBI:64615"/>
        <dbReference type="EC" id="2.3.1.20"/>
    </reaction>
</comment>
<evidence type="ECO:0000256" key="7">
    <source>
        <dbReference type="ARBA" id="ARBA00022798"/>
    </source>
</evidence>
<dbReference type="PANTHER" id="PTHR31650:SF1">
    <property type="entry name" value="WAX ESTER SYNTHASE_DIACYLGLYCEROL ACYLTRANSFERASE 4-RELATED"/>
    <property type="match status" value="1"/>
</dbReference>
<proteinExistence type="inferred from homology"/>
<evidence type="ECO:0000256" key="2">
    <source>
        <dbReference type="ARBA" id="ARBA00005189"/>
    </source>
</evidence>
<dbReference type="InterPro" id="IPR009721">
    <property type="entry name" value="O-acyltransferase_WSD1_C"/>
</dbReference>
<keyword evidence="8 11" id="KW-0443">Lipid metabolism</keyword>
<dbReference type="NCBIfam" id="TIGR02946">
    <property type="entry name" value="acyl_WS_DGAT"/>
    <property type="match status" value="1"/>
</dbReference>
<dbReference type="Pfam" id="PF06974">
    <property type="entry name" value="WS_DGAT_C"/>
    <property type="match status" value="1"/>
</dbReference>
<feature type="domain" description="O-acyltransferase WSD1-like N-terminal" evidence="12">
    <location>
        <begin position="6"/>
        <end position="262"/>
    </location>
</feature>
<comment type="caution">
    <text evidence="14">The sequence shown here is derived from an EMBL/GenBank/DDBJ whole genome shotgun (WGS) entry which is preliminary data.</text>
</comment>
<evidence type="ECO:0000313" key="14">
    <source>
        <dbReference type="EMBL" id="MDT0263860.1"/>
    </source>
</evidence>
<dbReference type="EMBL" id="JAVREH010000056">
    <property type="protein sequence ID" value="MDT0263860.1"/>
    <property type="molecule type" value="Genomic_DNA"/>
</dbReference>
<reference evidence="15" key="1">
    <citation type="submission" date="2023-07" db="EMBL/GenBank/DDBJ databases">
        <title>30 novel species of actinomycetes from the DSMZ collection.</title>
        <authorList>
            <person name="Nouioui I."/>
        </authorList>
    </citation>
    <scope>NUCLEOTIDE SEQUENCE [LARGE SCALE GENOMIC DNA]</scope>
    <source>
        <strain evidence="15">DSM 44399</strain>
    </source>
</reference>
<evidence type="ECO:0000256" key="10">
    <source>
        <dbReference type="ARBA" id="ARBA00048109"/>
    </source>
</evidence>
<dbReference type="InterPro" id="IPR014292">
    <property type="entry name" value="Acyl_transf_WS/DGAT"/>
</dbReference>
<keyword evidence="5 11" id="KW-0444">Lipid biosynthesis</keyword>
<sequence>MLLPMLPTDSIFLSVESRQTPMHVGGLQLFQPSPDFGDVQSMFARLIRDDDVAPMFTKRATRSWRTAGQWAWEQDEQFDIEHHVRHNALPKPGRVLELLALCSRLHGTLLDRQRPLWELHVIEGLADGRFAVYFKIHHALVDGVSAQRLLQRILTPDPAVRNLPAPWATHPNSGGDGAPGSPTTVVREAIELTAEAAGLPSALLRTVNRGLREQSAPVSFSAPRSMFNVPITGSRRFAAQSWPLPRIKRIGESVGGTVNDVVLATCSGALRRYMQSLDALPDEPLIAMVPVALDLSGHPQGGNAVGAVMCNLGTHLDDPADRLNAVRQSMLQGKEALTELTPLQIVAMTGIGMSPLVLQGVPGVRGMFRPPFNLIISNVPGPRTPLYLNGARLDGLYPLSIPYHGQALNITCTSYSDVLAFGLTGCRRTVPHLQRLLGYLDDELAELERSA</sequence>
<comment type="pathway">
    <text evidence="1 11">Glycerolipid metabolism; triacylglycerol biosynthesis.</text>
</comment>
<feature type="domain" description="O-acyltransferase WSD1 C-terminal" evidence="13">
    <location>
        <begin position="302"/>
        <end position="447"/>
    </location>
</feature>
<dbReference type="Gene3D" id="3.30.559.10">
    <property type="entry name" value="Chloramphenicol acetyltransferase-like domain"/>
    <property type="match status" value="1"/>
</dbReference>
<dbReference type="GO" id="GO:0016746">
    <property type="term" value="F:acyltransferase activity"/>
    <property type="evidence" value="ECO:0007669"/>
    <property type="project" value="UniProtKB-KW"/>
</dbReference>
<keyword evidence="7 11" id="KW-0319">Glycerol metabolism</keyword>
<evidence type="ECO:0000256" key="5">
    <source>
        <dbReference type="ARBA" id="ARBA00022516"/>
    </source>
</evidence>
<evidence type="ECO:0000256" key="1">
    <source>
        <dbReference type="ARBA" id="ARBA00004771"/>
    </source>
</evidence>
<dbReference type="EC" id="2.3.1.20" evidence="4 11"/>
<dbReference type="PANTHER" id="PTHR31650">
    <property type="entry name" value="O-ACYLTRANSFERASE (WSD1-LIKE) FAMILY PROTEIN"/>
    <property type="match status" value="1"/>
</dbReference>
<accession>A0ABU2JFU4</accession>
<evidence type="ECO:0000256" key="3">
    <source>
        <dbReference type="ARBA" id="ARBA00009587"/>
    </source>
</evidence>
<evidence type="ECO:0000256" key="6">
    <source>
        <dbReference type="ARBA" id="ARBA00022679"/>
    </source>
</evidence>
<evidence type="ECO:0000259" key="13">
    <source>
        <dbReference type="Pfam" id="PF06974"/>
    </source>
</evidence>
<evidence type="ECO:0000259" key="12">
    <source>
        <dbReference type="Pfam" id="PF03007"/>
    </source>
</evidence>
<dbReference type="Proteomes" id="UP001183176">
    <property type="component" value="Unassembled WGS sequence"/>
</dbReference>
<protein>
    <recommendedName>
        <fullName evidence="4 11">Diacylglycerol O-acyltransferase</fullName>
        <ecNumber evidence="4 11">2.3.1.20</ecNumber>
    </recommendedName>
</protein>
<evidence type="ECO:0000313" key="15">
    <source>
        <dbReference type="Proteomes" id="UP001183176"/>
    </source>
</evidence>
<keyword evidence="15" id="KW-1185">Reference proteome</keyword>
<dbReference type="RefSeq" id="WP_311425004.1">
    <property type="nucleotide sequence ID" value="NZ_JAVREH010000056.1"/>
</dbReference>
<dbReference type="InterPro" id="IPR023213">
    <property type="entry name" value="CAT-like_dom_sf"/>
</dbReference>
<evidence type="ECO:0000256" key="9">
    <source>
        <dbReference type="ARBA" id="ARBA00023315"/>
    </source>
</evidence>
<evidence type="ECO:0000256" key="4">
    <source>
        <dbReference type="ARBA" id="ARBA00013244"/>
    </source>
</evidence>